<dbReference type="EnsemblPlants" id="Ma08_t06010.1">
    <property type="protein sequence ID" value="Ma08_p06010.1"/>
    <property type="gene ID" value="Ma08_g06010"/>
</dbReference>
<comment type="subcellular location">
    <subcellularLocation>
        <location evidence="1">Nucleus</location>
    </subcellularLocation>
</comment>
<dbReference type="Gramene" id="Ma08_t06010.1">
    <property type="protein sequence ID" value="Ma08_p06010.1"/>
    <property type="gene ID" value="Ma08_g06010"/>
</dbReference>
<dbReference type="GO" id="GO:0046983">
    <property type="term" value="F:protein dimerization activity"/>
    <property type="evidence" value="ECO:0007669"/>
    <property type="project" value="InterPro"/>
</dbReference>
<gene>
    <name evidence="8" type="ORF">GSMUA_339650.1</name>
</gene>
<dbReference type="FunFam" id="3.40.1810.10:FF:000024">
    <property type="entry name" value="Agamous-like MADS-box protein AGL80"/>
    <property type="match status" value="1"/>
</dbReference>
<dbReference type="InterPro" id="IPR033897">
    <property type="entry name" value="SRF-like_MADS-box"/>
</dbReference>
<keyword evidence="2" id="KW-0805">Transcription regulation</keyword>
<evidence type="ECO:0000256" key="4">
    <source>
        <dbReference type="ARBA" id="ARBA00023163"/>
    </source>
</evidence>
<evidence type="ECO:0000313" key="8">
    <source>
        <dbReference type="EMBL" id="CAG1830711.1"/>
    </source>
</evidence>
<dbReference type="OrthoDB" id="678337at2759"/>
<dbReference type="GO" id="GO:0000981">
    <property type="term" value="F:DNA-binding transcription factor activity, RNA polymerase II-specific"/>
    <property type="evidence" value="ECO:0000318"/>
    <property type="project" value="GO_Central"/>
</dbReference>
<accession>A0A804K3E5</accession>
<proteinExistence type="predicted"/>
<dbReference type="Proteomes" id="UP000012960">
    <property type="component" value="Unplaced"/>
</dbReference>
<keyword evidence="10" id="KW-1185">Reference proteome</keyword>
<dbReference type="Pfam" id="PF00319">
    <property type="entry name" value="SRF-TF"/>
    <property type="match status" value="1"/>
</dbReference>
<evidence type="ECO:0000313" key="9">
    <source>
        <dbReference type="EnsemblPlants" id="Ma08_p06010.1"/>
    </source>
</evidence>
<dbReference type="PRINTS" id="PR00404">
    <property type="entry name" value="MADSDOMAIN"/>
</dbReference>
<evidence type="ECO:0000259" key="7">
    <source>
        <dbReference type="PROSITE" id="PS50066"/>
    </source>
</evidence>
<reference evidence="8" key="1">
    <citation type="submission" date="2021-03" db="EMBL/GenBank/DDBJ databases">
        <authorList>
            <consortium name="Genoscope - CEA"/>
            <person name="William W."/>
        </authorList>
    </citation>
    <scope>NUCLEOTIDE SEQUENCE</scope>
    <source>
        <strain evidence="8">Doubled-haploid Pahang</strain>
    </source>
</reference>
<evidence type="ECO:0000313" key="10">
    <source>
        <dbReference type="Proteomes" id="UP000012960"/>
    </source>
</evidence>
<feature type="region of interest" description="Disordered" evidence="6">
    <location>
        <begin position="157"/>
        <end position="201"/>
    </location>
</feature>
<keyword evidence="4" id="KW-0804">Transcription</keyword>
<feature type="compositionally biased region" description="Pro residues" evidence="6">
    <location>
        <begin position="184"/>
        <end position="193"/>
    </location>
</feature>
<dbReference type="InterPro" id="IPR050142">
    <property type="entry name" value="MADS-box/MEF2_TF"/>
</dbReference>
<reference evidence="9" key="2">
    <citation type="submission" date="2021-05" db="UniProtKB">
        <authorList>
            <consortium name="EnsemblPlants"/>
        </authorList>
    </citation>
    <scope>IDENTIFICATION</scope>
    <source>
        <strain evidence="9">subsp. malaccensis</strain>
    </source>
</reference>
<dbReference type="InterPro" id="IPR036879">
    <property type="entry name" value="TF_MADSbox_sf"/>
</dbReference>
<dbReference type="GO" id="GO:0045944">
    <property type="term" value="P:positive regulation of transcription by RNA polymerase II"/>
    <property type="evidence" value="ECO:0007669"/>
    <property type="project" value="InterPro"/>
</dbReference>
<dbReference type="CDD" id="cd00266">
    <property type="entry name" value="MADS_SRF_like"/>
    <property type="match status" value="1"/>
</dbReference>
<dbReference type="FunCoup" id="A0A804K3E5">
    <property type="interactions" value="4598"/>
</dbReference>
<feature type="domain" description="MADS-box" evidence="7">
    <location>
        <begin position="1"/>
        <end position="51"/>
    </location>
</feature>
<name>A0A804K3E5_MUSAM</name>
<dbReference type="PROSITE" id="PS50066">
    <property type="entry name" value="MADS_BOX_2"/>
    <property type="match status" value="1"/>
</dbReference>
<dbReference type="AlphaFoldDB" id="A0A804K3E5"/>
<feature type="compositionally biased region" description="Low complexity" evidence="6">
    <location>
        <begin position="167"/>
        <end position="183"/>
    </location>
</feature>
<dbReference type="OMA" id="LTWMVET"/>
<sequence>MARSKVRLSWIVNDSTRRATLKKRRKGLLKKVEELSILCGVDACAVVYAPNEHQPQMWPPPPDTARIIARFRKLPEIERTRKMINQESFLHQRVSKLVEQLRRLHRENHEIGITKLMFEGLRGRDFDDLCLEDASALTWMVETKLRMIYEKREEVSKRLAMPPPQPQAAAALAATATETQQTPPAQPPAPPQPTGWSNPVNHGQQAVEAVQQPNWVTDVMVNWSQQDSDNLLVDLTTTWPATLFH</sequence>
<evidence type="ECO:0000256" key="2">
    <source>
        <dbReference type="ARBA" id="ARBA00023015"/>
    </source>
</evidence>
<evidence type="ECO:0000256" key="3">
    <source>
        <dbReference type="ARBA" id="ARBA00023125"/>
    </source>
</evidence>
<dbReference type="InterPro" id="IPR002100">
    <property type="entry name" value="TF_MADSbox"/>
</dbReference>
<keyword evidence="5" id="KW-0539">Nucleus</keyword>
<dbReference type="PANTHER" id="PTHR48019">
    <property type="entry name" value="SERUM RESPONSE FACTOR HOMOLOG"/>
    <property type="match status" value="1"/>
</dbReference>
<evidence type="ECO:0000256" key="1">
    <source>
        <dbReference type="ARBA" id="ARBA00004123"/>
    </source>
</evidence>
<dbReference type="EMBL" id="HG996472">
    <property type="protein sequence ID" value="CAG1830711.1"/>
    <property type="molecule type" value="Genomic_DNA"/>
</dbReference>
<dbReference type="SUPFAM" id="SSF55455">
    <property type="entry name" value="SRF-like"/>
    <property type="match status" value="1"/>
</dbReference>
<organism evidence="9 10">
    <name type="scientific">Musa acuminata subsp. malaccensis</name>
    <name type="common">Wild banana</name>
    <name type="synonym">Musa malaccensis</name>
    <dbReference type="NCBI Taxonomy" id="214687"/>
    <lineage>
        <taxon>Eukaryota</taxon>
        <taxon>Viridiplantae</taxon>
        <taxon>Streptophyta</taxon>
        <taxon>Embryophyta</taxon>
        <taxon>Tracheophyta</taxon>
        <taxon>Spermatophyta</taxon>
        <taxon>Magnoliopsida</taxon>
        <taxon>Liliopsida</taxon>
        <taxon>Zingiberales</taxon>
        <taxon>Musaceae</taxon>
        <taxon>Musa</taxon>
    </lineage>
</organism>
<evidence type="ECO:0000256" key="6">
    <source>
        <dbReference type="SAM" id="MobiDB-lite"/>
    </source>
</evidence>
<protein>
    <submittedName>
        <fullName evidence="8">(wild Malaysian banana) hypothetical protein</fullName>
    </submittedName>
</protein>
<dbReference type="Gene3D" id="3.40.1810.10">
    <property type="entry name" value="Transcription factor, MADS-box"/>
    <property type="match status" value="1"/>
</dbReference>
<dbReference type="GO" id="GO:0000978">
    <property type="term" value="F:RNA polymerase II cis-regulatory region sequence-specific DNA binding"/>
    <property type="evidence" value="ECO:0000318"/>
    <property type="project" value="GO_Central"/>
</dbReference>
<dbReference type="SMART" id="SM00432">
    <property type="entry name" value="MADS"/>
    <property type="match status" value="1"/>
</dbReference>
<evidence type="ECO:0000256" key="5">
    <source>
        <dbReference type="ARBA" id="ARBA00023242"/>
    </source>
</evidence>
<dbReference type="GO" id="GO:0006357">
    <property type="term" value="P:regulation of transcription by RNA polymerase II"/>
    <property type="evidence" value="ECO:0000318"/>
    <property type="project" value="GO_Central"/>
</dbReference>
<keyword evidence="3" id="KW-0238">DNA-binding</keyword>
<dbReference type="GO" id="GO:0005634">
    <property type="term" value="C:nucleus"/>
    <property type="evidence" value="ECO:0007669"/>
    <property type="project" value="UniProtKB-SubCell"/>
</dbReference>